<dbReference type="RefSeq" id="WP_118152496.1">
    <property type="nucleotide sequence ID" value="NZ_QWEY01000006.1"/>
</dbReference>
<dbReference type="PANTHER" id="PTHR39639">
    <property type="entry name" value="CHROMOSOME 16, WHOLE GENOME SHOTGUN SEQUENCE"/>
    <property type="match status" value="1"/>
</dbReference>
<evidence type="ECO:0000259" key="2">
    <source>
        <dbReference type="Pfam" id="PF03235"/>
    </source>
</evidence>
<feature type="domain" description="GmrSD restriction endonucleases N-terminal" evidence="2">
    <location>
        <begin position="49"/>
        <end position="199"/>
    </location>
</feature>
<dbReference type="OrthoDB" id="9787127at2"/>
<dbReference type="EMBL" id="QWEY01000006">
    <property type="protein sequence ID" value="RGP36873.1"/>
    <property type="molecule type" value="Genomic_DNA"/>
</dbReference>
<keyword evidence="4" id="KW-1185">Reference proteome</keyword>
<organism evidence="3 4">
    <name type="scientific">Pseudotabrizicola alkalilacus</name>
    <dbReference type="NCBI Taxonomy" id="2305252"/>
    <lineage>
        <taxon>Bacteria</taxon>
        <taxon>Pseudomonadati</taxon>
        <taxon>Pseudomonadota</taxon>
        <taxon>Alphaproteobacteria</taxon>
        <taxon>Rhodobacterales</taxon>
        <taxon>Paracoccaceae</taxon>
        <taxon>Pseudotabrizicola</taxon>
    </lineage>
</organism>
<dbReference type="AlphaFoldDB" id="A0A411Z1D1"/>
<accession>A0A411Z1D1</accession>
<sequence>MIQEEDGTEEDIEYSDTTLDGDEKNEELNDDDVVYQITTSGADFDVDGLVKRFDRGAIYRPEFQRNFVWTWPQASKFIESILLGLPIPSVFLFREEETQKLLIVDGLQRLTTLHAFKKGRLPLNDRVFKLKDVKPRFEGKTLEDLDEDDQRRFEDAIIHAMIIQQMSPDDSNSSVFHIFERLNSNGTPLQPQEMRAAVYHGPFQEMLGQANSTAAWRFIFGPKHKRAKDQELILRFMALRFNRESYARPMKGFLNDFMAKNRKKSEAELQVYLDAFIETVQRCADALGKQAFRITRSMNVAFYDALMVAVAENPVATAKHIKDVSDKLAKDATFTQLTGEATSNEASVLGRISKAKEELDAATNHFE</sequence>
<dbReference type="InterPro" id="IPR004919">
    <property type="entry name" value="GmrSD_N"/>
</dbReference>
<feature type="region of interest" description="Disordered" evidence="1">
    <location>
        <begin position="1"/>
        <end position="25"/>
    </location>
</feature>
<reference evidence="3 4" key="1">
    <citation type="submission" date="2018-08" db="EMBL/GenBank/DDBJ databases">
        <title>Flavobacterium tibetense sp. nov., isolated from a wetland YonghuCo on Tibetan Plateau.</title>
        <authorList>
            <person name="Phurbu D."/>
            <person name="Lu H."/>
            <person name="Xing P."/>
        </authorList>
    </citation>
    <scope>NUCLEOTIDE SEQUENCE [LARGE SCALE GENOMIC DNA]</scope>
    <source>
        <strain evidence="3 4">DJC</strain>
    </source>
</reference>
<name>A0A411Z1D1_9RHOB</name>
<dbReference type="PANTHER" id="PTHR39639:SF1">
    <property type="entry name" value="DUF262 DOMAIN-CONTAINING PROTEIN"/>
    <property type="match status" value="1"/>
</dbReference>
<evidence type="ECO:0000313" key="3">
    <source>
        <dbReference type="EMBL" id="RGP36873.1"/>
    </source>
</evidence>
<gene>
    <name evidence="3" type="ORF">D1012_11995</name>
</gene>
<comment type="caution">
    <text evidence="3">The sequence shown here is derived from an EMBL/GenBank/DDBJ whole genome shotgun (WGS) entry which is preliminary data.</text>
</comment>
<evidence type="ECO:0000313" key="4">
    <source>
        <dbReference type="Proteomes" id="UP000284547"/>
    </source>
</evidence>
<protein>
    <submittedName>
        <fullName evidence="3">DUF262 domain-containing protein</fullName>
    </submittedName>
</protein>
<proteinExistence type="predicted"/>
<dbReference type="Proteomes" id="UP000284547">
    <property type="component" value="Unassembled WGS sequence"/>
</dbReference>
<dbReference type="Pfam" id="PF03235">
    <property type="entry name" value="GmrSD_N"/>
    <property type="match status" value="1"/>
</dbReference>
<evidence type="ECO:0000256" key="1">
    <source>
        <dbReference type="SAM" id="MobiDB-lite"/>
    </source>
</evidence>